<proteinExistence type="predicted"/>
<feature type="region of interest" description="Disordered" evidence="1">
    <location>
        <begin position="249"/>
        <end position="270"/>
    </location>
</feature>
<gene>
    <name evidence="2" type="ORF">MERR_LOCUS15989</name>
</gene>
<dbReference type="Proteomes" id="UP000467841">
    <property type="component" value="Unassembled WGS sequence"/>
</dbReference>
<sequence length="270" mass="30532">MDSYDDLFDDQMFQFSPLRLSPPPQPFTATMESLEGLVVEETERVDEDIVALVSNPTIDEVIPSTSTRSPDLFPFPEMLTLLQDPPEMEQQQLLCNSHEHLQGNLPNEPLDQQSLSNQNALNAFQGLDDFTMIDFDQLMEEENIGYANPTVTQSFELPNNLQEQFPSVPLSQSFPSYPTYQHAPVASHSNMYNQQPPPLGLADRENEPIAPRMVTDLARSQNYSSYPTYPHGQLPSQFNMYDVLDHQAPPLTNKEDAPPLIPRVVTDLPR</sequence>
<evidence type="ECO:0000313" key="3">
    <source>
        <dbReference type="Proteomes" id="UP000467841"/>
    </source>
</evidence>
<protein>
    <submittedName>
        <fullName evidence="2">Uncharacterized protein</fullName>
    </submittedName>
</protein>
<accession>A0A6D2INT6</accession>
<evidence type="ECO:0000256" key="1">
    <source>
        <dbReference type="SAM" id="MobiDB-lite"/>
    </source>
</evidence>
<reference evidence="2" key="1">
    <citation type="submission" date="2020-01" db="EMBL/GenBank/DDBJ databases">
        <authorList>
            <person name="Mishra B."/>
        </authorList>
    </citation>
    <scope>NUCLEOTIDE SEQUENCE [LARGE SCALE GENOMIC DNA]</scope>
</reference>
<dbReference type="EMBL" id="CACVBM020001073">
    <property type="protein sequence ID" value="CAA7028754.1"/>
    <property type="molecule type" value="Genomic_DNA"/>
</dbReference>
<comment type="caution">
    <text evidence="2">The sequence shown here is derived from an EMBL/GenBank/DDBJ whole genome shotgun (WGS) entry which is preliminary data.</text>
</comment>
<organism evidence="2 3">
    <name type="scientific">Microthlaspi erraticum</name>
    <dbReference type="NCBI Taxonomy" id="1685480"/>
    <lineage>
        <taxon>Eukaryota</taxon>
        <taxon>Viridiplantae</taxon>
        <taxon>Streptophyta</taxon>
        <taxon>Embryophyta</taxon>
        <taxon>Tracheophyta</taxon>
        <taxon>Spermatophyta</taxon>
        <taxon>Magnoliopsida</taxon>
        <taxon>eudicotyledons</taxon>
        <taxon>Gunneridae</taxon>
        <taxon>Pentapetalae</taxon>
        <taxon>rosids</taxon>
        <taxon>malvids</taxon>
        <taxon>Brassicales</taxon>
        <taxon>Brassicaceae</taxon>
        <taxon>Coluteocarpeae</taxon>
        <taxon>Microthlaspi</taxon>
    </lineage>
</organism>
<name>A0A6D2INT6_9BRAS</name>
<dbReference type="OrthoDB" id="1078585at2759"/>
<evidence type="ECO:0000313" key="2">
    <source>
        <dbReference type="EMBL" id="CAA7028754.1"/>
    </source>
</evidence>
<keyword evidence="3" id="KW-1185">Reference proteome</keyword>
<dbReference type="AlphaFoldDB" id="A0A6D2INT6"/>